<accession>A0A936YZ83</accession>
<comment type="caution">
    <text evidence="1">The sequence shown here is derived from an EMBL/GenBank/DDBJ whole genome shotgun (WGS) entry which is preliminary data.</text>
</comment>
<dbReference type="PANTHER" id="PTHR14097:SF7">
    <property type="entry name" value="OXIDOREDUCTASE HTATIP2"/>
    <property type="match status" value="1"/>
</dbReference>
<dbReference type="AlphaFoldDB" id="A0A936YZ83"/>
<dbReference type="PANTHER" id="PTHR14097">
    <property type="entry name" value="OXIDOREDUCTASE HTATIP2"/>
    <property type="match status" value="1"/>
</dbReference>
<dbReference type="InterPro" id="IPR036291">
    <property type="entry name" value="NAD(P)-bd_dom_sf"/>
</dbReference>
<protein>
    <submittedName>
        <fullName evidence="1">NAD(P)H-binding protein</fullName>
    </submittedName>
</protein>
<dbReference type="SUPFAM" id="SSF51735">
    <property type="entry name" value="NAD(P)-binding Rossmann-fold domains"/>
    <property type="match status" value="1"/>
</dbReference>
<evidence type="ECO:0000313" key="1">
    <source>
        <dbReference type="EMBL" id="MBL0390670.1"/>
    </source>
</evidence>
<proteinExistence type="predicted"/>
<reference evidence="1 2" key="1">
    <citation type="journal article" date="2017" name="Int. J. Syst. Evol. Microbiol.">
        <title>Ramlibacter monticola sp. nov., isolated from forest soil.</title>
        <authorList>
            <person name="Chaudhary D.K."/>
            <person name="Kim J."/>
        </authorList>
    </citation>
    <scope>NUCLEOTIDE SEQUENCE [LARGE SCALE GENOMIC DNA]</scope>
    <source>
        <strain evidence="1 2">KACC 19175</strain>
    </source>
</reference>
<organism evidence="1 2">
    <name type="scientific">Ramlibacter monticola</name>
    <dbReference type="NCBI Taxonomy" id="1926872"/>
    <lineage>
        <taxon>Bacteria</taxon>
        <taxon>Pseudomonadati</taxon>
        <taxon>Pseudomonadota</taxon>
        <taxon>Betaproteobacteria</taxon>
        <taxon>Burkholderiales</taxon>
        <taxon>Comamonadaceae</taxon>
        <taxon>Ramlibacter</taxon>
    </lineage>
</organism>
<gene>
    <name evidence="1" type="ORF">JJ685_05880</name>
</gene>
<sequence length="226" mass="23529">MSTPGPSAAGRAALVAGASGLVGRELLRGLLADDQVAAVHALARRPLDLQHPKLTVHTVDFAQLPPLPPIDEAYLALGTTIKVAGSEAAFRAVDFDANLAVACAAQVAGARRIGLVSAMKADAGSRIFYSRVKGELEEAIAGLGYEGVVIARPSLLVGDREALGQPERAGERIGLHVGRWLRPVIPADFRPIAARQVARALLRAVPVATGHRVLLSGEMQADALPA</sequence>
<name>A0A936YZ83_9BURK</name>
<evidence type="ECO:0000313" key="2">
    <source>
        <dbReference type="Proteomes" id="UP000599109"/>
    </source>
</evidence>
<keyword evidence="2" id="KW-1185">Reference proteome</keyword>
<dbReference type="RefSeq" id="WP_201673260.1">
    <property type="nucleotide sequence ID" value="NZ_JAEQNE010000001.1"/>
</dbReference>
<dbReference type="EMBL" id="JAEQNE010000001">
    <property type="protein sequence ID" value="MBL0390670.1"/>
    <property type="molecule type" value="Genomic_DNA"/>
</dbReference>
<dbReference type="Proteomes" id="UP000599109">
    <property type="component" value="Unassembled WGS sequence"/>
</dbReference>
<dbReference type="Gene3D" id="3.40.50.720">
    <property type="entry name" value="NAD(P)-binding Rossmann-like Domain"/>
    <property type="match status" value="1"/>
</dbReference>